<comment type="subcellular location">
    <subcellularLocation>
        <location evidence="1">Cytoplasm</location>
        <location evidence="1">Cytoskeleton</location>
    </subcellularLocation>
</comment>
<dbReference type="InterPro" id="IPR059182">
    <property type="entry name" value="Khc_C"/>
</dbReference>
<evidence type="ECO:0000259" key="13">
    <source>
        <dbReference type="PROSITE" id="PS50067"/>
    </source>
</evidence>
<evidence type="ECO:0000256" key="2">
    <source>
        <dbReference type="ARBA" id="ARBA00022490"/>
    </source>
</evidence>
<dbReference type="GO" id="GO:0098957">
    <property type="term" value="P:anterograde axonal transport of mitochondrion"/>
    <property type="evidence" value="ECO:0007669"/>
    <property type="project" value="UniProtKB-ARBA"/>
</dbReference>
<dbReference type="FunFam" id="3.40.850.10:FF:000067">
    <property type="entry name" value="Kinesin-like protein"/>
    <property type="match status" value="1"/>
</dbReference>
<dbReference type="OMA" id="DSKSREC"/>
<feature type="binding site" evidence="10">
    <location>
        <begin position="92"/>
        <end position="99"/>
    </location>
    <ligand>
        <name>ATP</name>
        <dbReference type="ChEBI" id="CHEBI:30616"/>
    </ligand>
</feature>
<evidence type="ECO:0000313" key="14">
    <source>
        <dbReference type="EMBL" id="ALC42516.1"/>
    </source>
</evidence>
<dbReference type="GO" id="GO:0005524">
    <property type="term" value="F:ATP binding"/>
    <property type="evidence" value="ECO:0007669"/>
    <property type="project" value="UniProtKB-UniRule"/>
</dbReference>
<dbReference type="CDD" id="cd23649">
    <property type="entry name" value="Khc_CBD_cc"/>
    <property type="match status" value="1"/>
</dbReference>
<dbReference type="InterPro" id="IPR036961">
    <property type="entry name" value="Kinesin_motor_dom_sf"/>
</dbReference>
<dbReference type="InterPro" id="IPR027417">
    <property type="entry name" value="P-loop_NTPase"/>
</dbReference>
<dbReference type="STRING" id="30019.A0A0M4E793"/>
<accession>A0A0M4E793</accession>
<dbReference type="GO" id="GO:0005874">
    <property type="term" value="C:microtubule"/>
    <property type="evidence" value="ECO:0007669"/>
    <property type="project" value="UniProtKB-KW"/>
</dbReference>
<evidence type="ECO:0000256" key="9">
    <source>
        <dbReference type="ARBA" id="ARBA00064588"/>
    </source>
</evidence>
<dbReference type="AlphaFoldDB" id="A0A0M4E793"/>
<keyword evidence="7 10" id="KW-0505">Motor protein</keyword>
<feature type="domain" description="Kinesin motor" evidence="13">
    <location>
        <begin position="12"/>
        <end position="333"/>
    </location>
</feature>
<dbReference type="GO" id="GO:0008017">
    <property type="term" value="F:microtubule binding"/>
    <property type="evidence" value="ECO:0007669"/>
    <property type="project" value="InterPro"/>
</dbReference>
<dbReference type="SUPFAM" id="SSF52540">
    <property type="entry name" value="P-loop containing nucleoside triphosphate hydrolases"/>
    <property type="match status" value="1"/>
</dbReference>
<dbReference type="EMBL" id="CP012524">
    <property type="protein sequence ID" value="ALC42516.1"/>
    <property type="molecule type" value="Genomic_DNA"/>
</dbReference>
<feature type="coiled-coil region" evidence="12">
    <location>
        <begin position="790"/>
        <end position="824"/>
    </location>
</feature>
<evidence type="ECO:0000256" key="5">
    <source>
        <dbReference type="ARBA" id="ARBA00022840"/>
    </source>
</evidence>
<feature type="coiled-coil region" evidence="12">
    <location>
        <begin position="647"/>
        <end position="758"/>
    </location>
</feature>
<keyword evidence="6 12" id="KW-0175">Coiled coil</keyword>
<protein>
    <recommendedName>
        <fullName evidence="11">Kinesin-like protein</fullName>
    </recommendedName>
</protein>
<evidence type="ECO:0000256" key="11">
    <source>
        <dbReference type="RuleBase" id="RU000394"/>
    </source>
</evidence>
<feature type="coiled-coil region" evidence="12">
    <location>
        <begin position="435"/>
        <end position="560"/>
    </location>
</feature>
<dbReference type="SMART" id="SM00129">
    <property type="entry name" value="KISc"/>
    <property type="match status" value="1"/>
</dbReference>
<dbReference type="Proteomes" id="UP000494163">
    <property type="component" value="Chromosome 2R"/>
</dbReference>
<dbReference type="PROSITE" id="PS00411">
    <property type="entry name" value="KINESIN_MOTOR_1"/>
    <property type="match status" value="1"/>
</dbReference>
<dbReference type="InterPro" id="IPR019821">
    <property type="entry name" value="Kinesin_motor_CS"/>
</dbReference>
<dbReference type="Pfam" id="PF00225">
    <property type="entry name" value="Kinesin"/>
    <property type="match status" value="1"/>
</dbReference>
<feature type="coiled-coil region" evidence="12">
    <location>
        <begin position="338"/>
        <end position="379"/>
    </location>
</feature>
<keyword evidence="2" id="KW-0963">Cytoplasm</keyword>
<proteinExistence type="inferred from homology"/>
<evidence type="ECO:0000256" key="6">
    <source>
        <dbReference type="ARBA" id="ARBA00023054"/>
    </source>
</evidence>
<dbReference type="SMR" id="A0A0M4E793"/>
<organism evidence="14 15">
    <name type="scientific">Drosophila busckii</name>
    <name type="common">Fruit fly</name>
    <dbReference type="NCBI Taxonomy" id="30019"/>
    <lineage>
        <taxon>Eukaryota</taxon>
        <taxon>Metazoa</taxon>
        <taxon>Ecdysozoa</taxon>
        <taxon>Arthropoda</taxon>
        <taxon>Hexapoda</taxon>
        <taxon>Insecta</taxon>
        <taxon>Pterygota</taxon>
        <taxon>Neoptera</taxon>
        <taxon>Endopterygota</taxon>
        <taxon>Diptera</taxon>
        <taxon>Brachycera</taxon>
        <taxon>Muscomorpha</taxon>
        <taxon>Ephydroidea</taxon>
        <taxon>Drosophilidae</taxon>
        <taxon>Drosophila</taxon>
    </lineage>
</organism>
<keyword evidence="3 11" id="KW-0493">Microtubule</keyword>
<dbReference type="GO" id="GO:0003777">
    <property type="term" value="F:microtubule motor activity"/>
    <property type="evidence" value="ECO:0007669"/>
    <property type="project" value="InterPro"/>
</dbReference>
<keyword evidence="5 10" id="KW-0067">ATP-binding</keyword>
<evidence type="ECO:0000313" key="15">
    <source>
        <dbReference type="Proteomes" id="UP000494163"/>
    </source>
</evidence>
<dbReference type="InterPro" id="IPR001752">
    <property type="entry name" value="Kinesin_motor_dom"/>
</dbReference>
<evidence type="ECO:0000256" key="1">
    <source>
        <dbReference type="ARBA" id="ARBA00004245"/>
    </source>
</evidence>
<evidence type="ECO:0000256" key="12">
    <source>
        <dbReference type="SAM" id="Coils"/>
    </source>
</evidence>
<feature type="coiled-coil region" evidence="12">
    <location>
        <begin position="855"/>
        <end position="910"/>
    </location>
</feature>
<gene>
    <name evidence="14" type="ORF">Dbus_chr2Rg2095</name>
</gene>
<comment type="similarity">
    <text evidence="10 11">Belongs to the TRAFAC class myosin-kinesin ATPase superfamily. Kinesin family.</text>
</comment>
<dbReference type="PRINTS" id="PR00380">
    <property type="entry name" value="KINESINHEAVY"/>
</dbReference>
<dbReference type="GO" id="GO:0005871">
    <property type="term" value="C:kinesin complex"/>
    <property type="evidence" value="ECO:0007669"/>
    <property type="project" value="UniProtKB-ARBA"/>
</dbReference>
<name>A0A0M4E793_DROBS</name>
<evidence type="ECO:0000256" key="10">
    <source>
        <dbReference type="PROSITE-ProRule" id="PRU00283"/>
    </source>
</evidence>
<evidence type="ECO:0000256" key="4">
    <source>
        <dbReference type="ARBA" id="ARBA00022741"/>
    </source>
</evidence>
<dbReference type="GO" id="GO:0007097">
    <property type="term" value="P:nuclear migration"/>
    <property type="evidence" value="ECO:0007669"/>
    <property type="project" value="UniProtKB-ARBA"/>
</dbReference>
<dbReference type="InterPro" id="IPR027640">
    <property type="entry name" value="Kinesin-like_fam"/>
</dbReference>
<comment type="subunit">
    <text evidence="9">Oligomer composed of two heavy chains and two light chains.</text>
</comment>
<evidence type="ECO:0000256" key="8">
    <source>
        <dbReference type="ARBA" id="ARBA00023212"/>
    </source>
</evidence>
<dbReference type="PANTHER" id="PTHR47968">
    <property type="entry name" value="CENTROMERE PROTEIN E"/>
    <property type="match status" value="1"/>
</dbReference>
<dbReference type="GO" id="GO:0007292">
    <property type="term" value="P:female gamete generation"/>
    <property type="evidence" value="ECO:0007669"/>
    <property type="project" value="UniProtKB-ARBA"/>
</dbReference>
<dbReference type="GO" id="GO:0048489">
    <property type="term" value="P:synaptic vesicle transport"/>
    <property type="evidence" value="ECO:0007669"/>
    <property type="project" value="UniProtKB-ARBA"/>
</dbReference>
<keyword evidence="15" id="KW-1185">Reference proteome</keyword>
<dbReference type="OrthoDB" id="3176171at2759"/>
<sequence length="975" mass="110160">MSAEREIPAEDSIKVVCRFRPLNDSEERAGSKFVVKFPNNAEENCISIAGKVYLFDKVFKPNASQEKVYNEAAKSIVTDVLAGYNGTIFAYGQTSSGKTHTMEGVIGDSAKQGIIPRIVNDIFNHIYGMEENLEFHIKVSYYEIYMDKIRDLLDVSKINLSVHEDKNRVPYVKGATERFVSSPEDVFEVIEEGKSNRHIAVTNMNEHSSRSHSVFLINVKQENLENQKKLSGKLYLVDLAGSEKVSKTGAEGTVLDEAKNINKSLSALGNVISALADGNKTHIPYRDSKLTRILQESLGGNARTTIVICCSPASFNESETKSTLDFGRRAKTVKNVVCVNEELTAEEWKRRYEKEKEKNARLKGKVEKLEIELARWRAGETVKTEEQINMDDLMEASTPNLELEAANAAAGAAAAAAAQRTALANMSASVAADERARLATECERLYQQLDDKDEEINQQSQYAEQLKEQVMEQEELIANARREYEALQSEMARIQQENESAKEEVKEVLQALEELAVNYDQKSQEIDNKNKDIDALNEELQQNKTQYNTASTELQQLKDMSTHQKKRITEMLTNLLRDLGEVGQAIAPNDTAIDLKMSALAGTDAAKVEEDFTMARLYISKMKTEAKNIAQRCANMETLQLDSNKKISEYEKDLGEYRLLISQHEARMKSLQESMREAENKKRSLEEQIDSLREECAKLKAAEHVSAVNAEEKQRAEELRSMFDSQMDELREAHTKQVSELRDEIVAKQHEMNEMKDVHQKLLLTHQQMSVDYEKLKQEEADKSNKLQDIILTNERREQARKDLKGLEDTVAKELQTLHNLRKLFVQDLQQRIRKNVVNEESEEDGGSLAQKQKISFLENNLDQLTKVHKQLVRDNADLRCELPKLEKRLRTTMERVKALETALKEAKEGAMRDRKRYQYEVDRIKEAVRQKHLGRRGPQAQIAKPIRAGQGAIAIRGGGGAGAAGAAGLTPVSS</sequence>
<dbReference type="PROSITE" id="PS50067">
    <property type="entry name" value="KINESIN_MOTOR_2"/>
    <property type="match status" value="1"/>
</dbReference>
<keyword evidence="4 10" id="KW-0547">Nucleotide-binding</keyword>
<dbReference type="PANTHER" id="PTHR47968:SF36">
    <property type="entry name" value="KINESIN HEAVY CHAIN ISOFORM X1"/>
    <property type="match status" value="1"/>
</dbReference>
<reference evidence="14 15" key="1">
    <citation type="submission" date="2015-08" db="EMBL/GenBank/DDBJ databases">
        <title>Ancestral chromatin configuration constrains chromatin evolution on differentiating sex chromosomes in Drosophila.</title>
        <authorList>
            <person name="Zhou Q."/>
            <person name="Bachtrog D."/>
        </authorList>
    </citation>
    <scope>NUCLEOTIDE SEQUENCE [LARGE SCALE GENOMIC DNA]</scope>
    <source>
        <tissue evidence="14">Whole larvae</tissue>
    </source>
</reference>
<evidence type="ECO:0000256" key="7">
    <source>
        <dbReference type="ARBA" id="ARBA00023175"/>
    </source>
</evidence>
<dbReference type="GO" id="GO:1904115">
    <property type="term" value="C:axon cytoplasm"/>
    <property type="evidence" value="ECO:0007669"/>
    <property type="project" value="GOC"/>
</dbReference>
<evidence type="ECO:0000256" key="3">
    <source>
        <dbReference type="ARBA" id="ARBA00022701"/>
    </source>
</evidence>
<dbReference type="Gene3D" id="3.40.850.10">
    <property type="entry name" value="Kinesin motor domain"/>
    <property type="match status" value="1"/>
</dbReference>
<keyword evidence="8" id="KW-0206">Cytoskeleton</keyword>
<dbReference type="GO" id="GO:0030951">
    <property type="term" value="P:establishment or maintenance of microtubule cytoskeleton polarity"/>
    <property type="evidence" value="ECO:0007669"/>
    <property type="project" value="UniProtKB-ARBA"/>
</dbReference>
<dbReference type="CDD" id="cd01369">
    <property type="entry name" value="KISc_KHC_KIF5"/>
    <property type="match status" value="1"/>
</dbReference>